<evidence type="ECO:0000313" key="13">
    <source>
        <dbReference type="Proteomes" id="UP000325902"/>
    </source>
</evidence>
<dbReference type="InterPro" id="IPR012132">
    <property type="entry name" value="GMC_OxRdtase"/>
</dbReference>
<dbReference type="Gene3D" id="3.30.560.10">
    <property type="entry name" value="Glucose Oxidase, domain 3"/>
    <property type="match status" value="1"/>
</dbReference>
<proteinExistence type="inferred from homology"/>
<dbReference type="PANTHER" id="PTHR11552">
    <property type="entry name" value="GLUCOSE-METHANOL-CHOLINE GMC OXIDOREDUCTASE"/>
    <property type="match status" value="1"/>
</dbReference>
<feature type="binding site" evidence="7">
    <location>
        <position position="250"/>
    </location>
    <ligand>
        <name>FAD</name>
        <dbReference type="ChEBI" id="CHEBI:57692"/>
    </ligand>
</feature>
<evidence type="ECO:0000256" key="2">
    <source>
        <dbReference type="ARBA" id="ARBA00010790"/>
    </source>
</evidence>
<name>A0A5N5D9G8_9PEZI</name>
<keyword evidence="5" id="KW-0560">Oxidoreductase</keyword>
<comment type="caution">
    <text evidence="12">The sequence shown here is derived from an EMBL/GenBank/DDBJ whole genome shotgun (WGS) entry which is preliminary data.</text>
</comment>
<dbReference type="EMBL" id="VCHE01000044">
    <property type="protein sequence ID" value="KAB2574359.1"/>
    <property type="molecule type" value="Genomic_DNA"/>
</dbReference>
<evidence type="ECO:0000256" key="8">
    <source>
        <dbReference type="RuleBase" id="RU003968"/>
    </source>
</evidence>
<feature type="active site" description="Proton acceptor" evidence="6">
    <location>
        <position position="566"/>
    </location>
</feature>
<evidence type="ECO:0000313" key="12">
    <source>
        <dbReference type="EMBL" id="KAB2574359.1"/>
    </source>
</evidence>
<feature type="active site" description="Proton donor" evidence="6">
    <location>
        <position position="523"/>
    </location>
</feature>
<evidence type="ECO:0000256" key="9">
    <source>
        <dbReference type="SAM" id="SignalP"/>
    </source>
</evidence>
<dbReference type="Pfam" id="PF00732">
    <property type="entry name" value="GMC_oxred_N"/>
    <property type="match status" value="1"/>
</dbReference>
<evidence type="ECO:0000256" key="1">
    <source>
        <dbReference type="ARBA" id="ARBA00001974"/>
    </source>
</evidence>
<dbReference type="InterPro" id="IPR000172">
    <property type="entry name" value="GMC_OxRdtase_N"/>
</dbReference>
<dbReference type="GO" id="GO:0016614">
    <property type="term" value="F:oxidoreductase activity, acting on CH-OH group of donors"/>
    <property type="evidence" value="ECO:0007669"/>
    <property type="project" value="InterPro"/>
</dbReference>
<dbReference type="Gene3D" id="4.10.450.10">
    <property type="entry name" value="Glucose Oxidase, domain 2"/>
    <property type="match status" value="1"/>
</dbReference>
<dbReference type="PIRSF" id="PIRSF000137">
    <property type="entry name" value="Alcohol_oxidase"/>
    <property type="match status" value="1"/>
</dbReference>
<organism evidence="12 13">
    <name type="scientific">Lasiodiplodia theobromae</name>
    <dbReference type="NCBI Taxonomy" id="45133"/>
    <lineage>
        <taxon>Eukaryota</taxon>
        <taxon>Fungi</taxon>
        <taxon>Dikarya</taxon>
        <taxon>Ascomycota</taxon>
        <taxon>Pezizomycotina</taxon>
        <taxon>Dothideomycetes</taxon>
        <taxon>Dothideomycetes incertae sedis</taxon>
        <taxon>Botryosphaeriales</taxon>
        <taxon>Botryosphaeriaceae</taxon>
        <taxon>Lasiodiplodia</taxon>
    </lineage>
</organism>
<feature type="binding site" evidence="7">
    <location>
        <position position="100"/>
    </location>
    <ligand>
        <name>FAD</name>
        <dbReference type="ChEBI" id="CHEBI:57692"/>
    </ligand>
</feature>
<dbReference type="InterPro" id="IPR036188">
    <property type="entry name" value="FAD/NAD-bd_sf"/>
</dbReference>
<keyword evidence="4 7" id="KW-0274">FAD</keyword>
<evidence type="ECO:0000256" key="6">
    <source>
        <dbReference type="PIRSR" id="PIRSR000137-1"/>
    </source>
</evidence>
<feature type="chain" id="PRO_5024930526" evidence="9">
    <location>
        <begin position="17"/>
        <end position="589"/>
    </location>
</feature>
<dbReference type="Pfam" id="PF05199">
    <property type="entry name" value="GMC_oxred_C"/>
    <property type="match status" value="1"/>
</dbReference>
<evidence type="ECO:0000259" key="11">
    <source>
        <dbReference type="PROSITE" id="PS00624"/>
    </source>
</evidence>
<dbReference type="PANTHER" id="PTHR11552:SF201">
    <property type="entry name" value="GLUCOSE-METHANOL-CHOLINE OXIDOREDUCTASE N-TERMINAL DOMAIN-CONTAINING PROTEIN"/>
    <property type="match status" value="1"/>
</dbReference>
<dbReference type="PROSITE" id="PS00624">
    <property type="entry name" value="GMC_OXRED_2"/>
    <property type="match status" value="1"/>
</dbReference>
<dbReference type="Gene3D" id="3.50.50.60">
    <property type="entry name" value="FAD/NAD(P)-binding domain"/>
    <property type="match status" value="1"/>
</dbReference>
<evidence type="ECO:0000259" key="10">
    <source>
        <dbReference type="PROSITE" id="PS00623"/>
    </source>
</evidence>
<feature type="signal peptide" evidence="9">
    <location>
        <begin position="1"/>
        <end position="16"/>
    </location>
</feature>
<evidence type="ECO:0000256" key="4">
    <source>
        <dbReference type="ARBA" id="ARBA00022827"/>
    </source>
</evidence>
<comment type="similarity">
    <text evidence="2 8">Belongs to the GMC oxidoreductase family.</text>
</comment>
<dbReference type="Proteomes" id="UP000325902">
    <property type="component" value="Unassembled WGS sequence"/>
</dbReference>
<comment type="cofactor">
    <cofactor evidence="1 7">
        <name>FAD</name>
        <dbReference type="ChEBI" id="CHEBI:57692"/>
    </cofactor>
</comment>
<dbReference type="GO" id="GO:0050660">
    <property type="term" value="F:flavin adenine dinucleotide binding"/>
    <property type="evidence" value="ECO:0007669"/>
    <property type="project" value="InterPro"/>
</dbReference>
<keyword evidence="3 8" id="KW-0285">Flavoprotein</keyword>
<reference evidence="12 13" key="1">
    <citation type="journal article" date="2019" name="Sci. Rep.">
        <title>A multi-omics analysis of the grapevine pathogen Lasiodiplodia theobromae reveals that temperature affects the expression of virulence- and pathogenicity-related genes.</title>
        <authorList>
            <person name="Felix C."/>
            <person name="Meneses R."/>
            <person name="Goncalves M.F.M."/>
            <person name="Tilleman L."/>
            <person name="Duarte A.S."/>
            <person name="Jorrin-Novo J.V."/>
            <person name="Van de Peer Y."/>
            <person name="Deforce D."/>
            <person name="Van Nieuwerburgh F."/>
            <person name="Esteves A.C."/>
            <person name="Alves A."/>
        </authorList>
    </citation>
    <scope>NUCLEOTIDE SEQUENCE [LARGE SCALE GENOMIC DNA]</scope>
    <source>
        <strain evidence="12 13">LA-SOL3</strain>
    </source>
</reference>
<feature type="domain" description="Glucose-methanol-choline oxidoreductase N-terminal" evidence="11">
    <location>
        <begin position="292"/>
        <end position="306"/>
    </location>
</feature>
<gene>
    <name evidence="12" type="primary">GOX</name>
    <name evidence="12" type="ORF">DBV05_g6934</name>
</gene>
<sequence length="589" mass="62877">MRCFLLTSSLVSLATASPLAARAYDYIIVGGGAGGLVVANRLSETNASVLVIEAGGSGYDNPNVTAPDGYGLALNTALDWSYPSVAQRDGSTHAMHAGKVLGGSTAINGMSFTRAEASQIDAWEQIGNSGWNWQNLWPYYLKSEKYQVPGSEQIRGGAAYEHSFHGNRGNLKVGYPDEQAINDFLAPLNASYQELGIPYSPDVSGGAMRGFNVFPMMVDVAENVRSDAARAYYFPFKARPNLHVLYDTSVTRLFWGDDDSEGNAVASGVEATGVDGTALALTANKEVIVSAGALRTPAILELSGVGNPDILSRANVTTKVPLPGVGENLIDQINNGIYYATPNNKTYKGLANYVSYPNVTDIYGAETATSLASSVRSALPGLAAQIAAQNNNATNASTLLSLLEVQHSLVFDAQVPIAEILHVPAKHFGSEYWGTLPFSRGNIHIASSDPSSPATINPRYMMFDFDLDVQVGVAKFFRKLFATGSLAGLAGEELEPGVVTVAEAADDDEWAAWILQNWRPNFHVLSTAVMMPREMGGVVSDRLKVYGTNNVRVVDASVLPFQVCGHLTSTIYAIAERASDLIKEDAGIQ</sequence>
<dbReference type="SUPFAM" id="SSF54373">
    <property type="entry name" value="FAD-linked reductases, C-terminal domain"/>
    <property type="match status" value="1"/>
</dbReference>
<dbReference type="SUPFAM" id="SSF51905">
    <property type="entry name" value="FAD/NAD(P)-binding domain"/>
    <property type="match status" value="1"/>
</dbReference>
<feature type="domain" description="Glucose-methanol-choline oxidoreductase N-terminal" evidence="10">
    <location>
        <begin position="98"/>
        <end position="121"/>
    </location>
</feature>
<dbReference type="AlphaFoldDB" id="A0A5N5D9G8"/>
<keyword evidence="13" id="KW-1185">Reference proteome</keyword>
<dbReference type="InterPro" id="IPR007867">
    <property type="entry name" value="GMC_OxRtase_C"/>
</dbReference>
<protein>
    <submittedName>
        <fullName evidence="12">Glucose oxidase</fullName>
    </submittedName>
</protein>
<dbReference type="PROSITE" id="PS00623">
    <property type="entry name" value="GMC_OXRED_1"/>
    <property type="match status" value="1"/>
</dbReference>
<accession>A0A5N5D9G8</accession>
<dbReference type="InterPro" id="IPR027424">
    <property type="entry name" value="Glucose_Oxidase_domain_2"/>
</dbReference>
<dbReference type="OrthoDB" id="269227at2759"/>
<evidence type="ECO:0000256" key="3">
    <source>
        <dbReference type="ARBA" id="ARBA00022630"/>
    </source>
</evidence>
<evidence type="ECO:0000256" key="5">
    <source>
        <dbReference type="ARBA" id="ARBA00023002"/>
    </source>
</evidence>
<keyword evidence="9" id="KW-0732">Signal</keyword>
<evidence type="ECO:0000256" key="7">
    <source>
        <dbReference type="PIRSR" id="PIRSR000137-2"/>
    </source>
</evidence>